<dbReference type="AlphaFoldDB" id="A0A9P4WC69"/>
<dbReference type="EMBL" id="SWKU01000007">
    <property type="protein sequence ID" value="KAF3004966.1"/>
    <property type="molecule type" value="Genomic_DNA"/>
</dbReference>
<reference evidence="1" key="1">
    <citation type="submission" date="2019-04" db="EMBL/GenBank/DDBJ databases">
        <title>Sequencing of skin fungus with MAO and IRED activity.</title>
        <authorList>
            <person name="Marsaioli A.J."/>
            <person name="Bonatto J.M.C."/>
            <person name="Reis Junior O."/>
        </authorList>
    </citation>
    <scope>NUCLEOTIDE SEQUENCE</scope>
    <source>
        <strain evidence="1">30M1</strain>
    </source>
</reference>
<dbReference type="Proteomes" id="UP000801428">
    <property type="component" value="Unassembled WGS sequence"/>
</dbReference>
<comment type="caution">
    <text evidence="1">The sequence shown here is derived from an EMBL/GenBank/DDBJ whole genome shotgun (WGS) entry which is preliminary data.</text>
</comment>
<proteinExistence type="predicted"/>
<organism evidence="1 2">
    <name type="scientific">Curvularia kusanoi</name>
    <name type="common">Cochliobolus kusanoi</name>
    <dbReference type="NCBI Taxonomy" id="90978"/>
    <lineage>
        <taxon>Eukaryota</taxon>
        <taxon>Fungi</taxon>
        <taxon>Dikarya</taxon>
        <taxon>Ascomycota</taxon>
        <taxon>Pezizomycotina</taxon>
        <taxon>Dothideomycetes</taxon>
        <taxon>Pleosporomycetidae</taxon>
        <taxon>Pleosporales</taxon>
        <taxon>Pleosporineae</taxon>
        <taxon>Pleosporaceae</taxon>
        <taxon>Curvularia</taxon>
    </lineage>
</organism>
<gene>
    <name evidence="1" type="ORF">E8E13_008000</name>
</gene>
<sequence length="242" mass="27135">MTSAWFEEDTRVSETLAYDFVNSPCIRVDVGTDTEMKSFTGSILPVISDSSARERDTEEGIEKYQQEEFDGEYGHENEDIITVNQAQDQFLALSKLYVLAEQLLDGTTKNAAFAALAAHAKDADFTILPNEASVYVIYEGKTDGNKARQWLIDLYVDHGGTRAFGSSELGYQSEFIADVADGLLATRIKPGFHEHLRDQLKFAEGMLQKDADDLAGAKDSIRTRDYQIEQLQKEVKKLRRST</sequence>
<keyword evidence="2" id="KW-1185">Reference proteome</keyword>
<protein>
    <submittedName>
        <fullName evidence="1">Uncharacterized protein</fullName>
    </submittedName>
</protein>
<accession>A0A9P4WC69</accession>
<name>A0A9P4WC69_CURKU</name>
<evidence type="ECO:0000313" key="2">
    <source>
        <dbReference type="Proteomes" id="UP000801428"/>
    </source>
</evidence>
<evidence type="ECO:0000313" key="1">
    <source>
        <dbReference type="EMBL" id="KAF3004966.1"/>
    </source>
</evidence>
<dbReference type="OrthoDB" id="1022638at2759"/>